<name>A0A6J4MU24_9CHLR</name>
<evidence type="ECO:0000313" key="1">
    <source>
        <dbReference type="EMBL" id="CAA9368704.1"/>
    </source>
</evidence>
<reference evidence="1" key="1">
    <citation type="submission" date="2020-02" db="EMBL/GenBank/DDBJ databases">
        <authorList>
            <person name="Meier V. D."/>
        </authorList>
    </citation>
    <scope>NUCLEOTIDE SEQUENCE</scope>
    <source>
        <strain evidence="1">AVDCRST_MAG93</strain>
    </source>
</reference>
<sequence>ADPWKTPAGPRSETILERKCKAGRASKTHYTRCYHALQRDPTCFL</sequence>
<feature type="non-terminal residue" evidence="1">
    <location>
        <position position="45"/>
    </location>
</feature>
<dbReference type="EMBL" id="CADCTR010002765">
    <property type="protein sequence ID" value="CAA9368704.1"/>
    <property type="molecule type" value="Genomic_DNA"/>
</dbReference>
<organism evidence="1">
    <name type="scientific">uncultured Chloroflexia bacterium</name>
    <dbReference type="NCBI Taxonomy" id="1672391"/>
    <lineage>
        <taxon>Bacteria</taxon>
        <taxon>Bacillati</taxon>
        <taxon>Chloroflexota</taxon>
        <taxon>Chloroflexia</taxon>
        <taxon>environmental samples</taxon>
    </lineage>
</organism>
<dbReference type="AlphaFoldDB" id="A0A6J4MU24"/>
<gene>
    <name evidence="1" type="ORF">AVDCRST_MAG93-8205</name>
</gene>
<protein>
    <submittedName>
        <fullName evidence="1">Uncharacterized protein</fullName>
    </submittedName>
</protein>
<feature type="non-terminal residue" evidence="1">
    <location>
        <position position="1"/>
    </location>
</feature>
<proteinExistence type="predicted"/>
<accession>A0A6J4MU24</accession>